<dbReference type="Gene3D" id="1.25.40.10">
    <property type="entry name" value="Tetratricopeptide repeat domain"/>
    <property type="match status" value="2"/>
</dbReference>
<dbReference type="Pfam" id="PF13181">
    <property type="entry name" value="TPR_8"/>
    <property type="match status" value="1"/>
</dbReference>
<feature type="compositionally biased region" description="Polar residues" evidence="6">
    <location>
        <begin position="631"/>
        <end position="640"/>
    </location>
</feature>
<dbReference type="SUPFAM" id="SSF48452">
    <property type="entry name" value="TPR-like"/>
    <property type="match status" value="2"/>
</dbReference>
<gene>
    <name evidence="7" type="ORF">GBAR_LOCUS30376</name>
</gene>
<keyword evidence="2" id="KW-0963">Cytoplasm</keyword>
<evidence type="ECO:0000256" key="3">
    <source>
        <dbReference type="ARBA" id="ARBA00022737"/>
    </source>
</evidence>
<feature type="repeat" description="TPR" evidence="5">
    <location>
        <begin position="205"/>
        <end position="238"/>
    </location>
</feature>
<keyword evidence="3" id="KW-0677">Repeat</keyword>
<keyword evidence="4 5" id="KW-0802">TPR repeat</keyword>
<dbReference type="Pfam" id="PF00515">
    <property type="entry name" value="TPR_1"/>
    <property type="match status" value="1"/>
</dbReference>
<sequence>MESWSQTMREEESSLSSSAPLNHCEGERGREREGEIMRGLGLPPIRKAGTIADSKSSPKNPTSVKSKTPSQRIKSSDFRAWDQFDADTAADHVDRQAEREEEEERKVRCNGVAGKTSVPVELSESERDMTDVERNKLAIHEKEKGNESFRSGDYEEAVVYYSHSLLLRPSIAAYNNRALMYIKLERNSEAVEDCTKVLEEDPNNVKALFRLATARSSLKQDDEAMADFERLLQLEPSNKRAQDQLKILRARHEARGPAGEKLLKKNRLHIVEVDGCGKGREEEEERRGERRSVSKEEMKRFLELKQKMDKLSAEVKAKKAADARREKSRGNSKRSGGPSGGKLPGKMAPDDSTSTKPVGQDLSSHNSDLPSPAVQTTPTQSQATPTPTQATPPVARVPLPPAVQRLKEEGNRLFRSGQYAAASEKYSKAVSQLEQENEGGEHSVSLATLLNNRAACSLKTGQCNSTISDCSRSISLLPLNHKAVLRRACAYEMKEKFQEAYMDYHLCLRLDGTVPLAQDAVTRLGRHLQDEYGLDWRGRLPPHPDADLVLGALRAAQSQHHTTPVDAIQTQLTKSEDQNQHDVTPVDAVQTQSIQSEDQNQHDVTPVDAVQTQSIQSEDQNQHDVTPVDAVQTQSIQSEDQNQHDVTPVEG</sequence>
<feature type="compositionally biased region" description="Polar residues" evidence="6">
    <location>
        <begin position="351"/>
        <end position="369"/>
    </location>
</feature>
<evidence type="ECO:0000313" key="8">
    <source>
        <dbReference type="Proteomes" id="UP001174909"/>
    </source>
</evidence>
<feature type="compositionally biased region" description="Low complexity" evidence="6">
    <location>
        <begin position="370"/>
        <end position="396"/>
    </location>
</feature>
<evidence type="ECO:0000313" key="7">
    <source>
        <dbReference type="EMBL" id="CAI8055700.1"/>
    </source>
</evidence>
<dbReference type="GO" id="GO:0005829">
    <property type="term" value="C:cytosol"/>
    <property type="evidence" value="ECO:0007669"/>
    <property type="project" value="TreeGrafter"/>
</dbReference>
<dbReference type="Proteomes" id="UP001174909">
    <property type="component" value="Unassembled WGS sequence"/>
</dbReference>
<feature type="compositionally biased region" description="Basic and acidic residues" evidence="6">
    <location>
        <begin position="24"/>
        <end position="36"/>
    </location>
</feature>
<organism evidence="7 8">
    <name type="scientific">Geodia barretti</name>
    <name type="common">Barrett's horny sponge</name>
    <dbReference type="NCBI Taxonomy" id="519541"/>
    <lineage>
        <taxon>Eukaryota</taxon>
        <taxon>Metazoa</taxon>
        <taxon>Porifera</taxon>
        <taxon>Demospongiae</taxon>
        <taxon>Heteroscleromorpha</taxon>
        <taxon>Tetractinellida</taxon>
        <taxon>Astrophorina</taxon>
        <taxon>Geodiidae</taxon>
        <taxon>Geodia</taxon>
    </lineage>
</organism>
<dbReference type="PROSITE" id="PS50005">
    <property type="entry name" value="TPR"/>
    <property type="match status" value="2"/>
</dbReference>
<feature type="compositionally biased region" description="Polar residues" evidence="6">
    <location>
        <begin position="610"/>
        <end position="619"/>
    </location>
</feature>
<comment type="subcellular location">
    <subcellularLocation>
        <location evidence="1">Cytoplasm</location>
    </subcellularLocation>
</comment>
<feature type="compositionally biased region" description="Basic and acidic residues" evidence="6">
    <location>
        <begin position="89"/>
        <end position="98"/>
    </location>
</feature>
<dbReference type="InterPro" id="IPR019734">
    <property type="entry name" value="TPR_rpt"/>
</dbReference>
<accession>A0AA35TWB5</accession>
<protein>
    <submittedName>
        <fullName evidence="7">Sperm-associated antigen 1</fullName>
    </submittedName>
</protein>
<dbReference type="InterPro" id="IPR051982">
    <property type="entry name" value="CiliaryAsmbly_MitoImport"/>
</dbReference>
<evidence type="ECO:0000256" key="6">
    <source>
        <dbReference type="SAM" id="MobiDB-lite"/>
    </source>
</evidence>
<evidence type="ECO:0000256" key="1">
    <source>
        <dbReference type="ARBA" id="ARBA00004496"/>
    </source>
</evidence>
<feature type="region of interest" description="Disordered" evidence="6">
    <location>
        <begin position="594"/>
        <end position="651"/>
    </location>
</feature>
<dbReference type="SMART" id="SM00028">
    <property type="entry name" value="TPR"/>
    <property type="match status" value="6"/>
</dbReference>
<dbReference type="GO" id="GO:0006626">
    <property type="term" value="P:protein targeting to mitochondrion"/>
    <property type="evidence" value="ECO:0007669"/>
    <property type="project" value="TreeGrafter"/>
</dbReference>
<name>A0AA35TWB5_GEOBA</name>
<keyword evidence="8" id="KW-1185">Reference proteome</keyword>
<comment type="caution">
    <text evidence="7">The sequence shown here is derived from an EMBL/GenBank/DDBJ whole genome shotgun (WGS) entry which is preliminary data.</text>
</comment>
<dbReference type="EMBL" id="CASHTH010004295">
    <property type="protein sequence ID" value="CAI8055700.1"/>
    <property type="molecule type" value="Genomic_DNA"/>
</dbReference>
<evidence type="ECO:0000256" key="5">
    <source>
        <dbReference type="PROSITE-ProRule" id="PRU00339"/>
    </source>
</evidence>
<feature type="region of interest" description="Disordered" evidence="6">
    <location>
        <begin position="313"/>
        <end position="396"/>
    </location>
</feature>
<proteinExistence type="predicted"/>
<feature type="compositionally biased region" description="Polar residues" evidence="6">
    <location>
        <begin position="53"/>
        <end position="73"/>
    </location>
</feature>
<dbReference type="AlphaFoldDB" id="A0AA35TWB5"/>
<evidence type="ECO:0000256" key="4">
    <source>
        <dbReference type="ARBA" id="ARBA00022803"/>
    </source>
</evidence>
<reference evidence="7" key="1">
    <citation type="submission" date="2023-03" db="EMBL/GenBank/DDBJ databases">
        <authorList>
            <person name="Steffen K."/>
            <person name="Cardenas P."/>
        </authorList>
    </citation>
    <scope>NUCLEOTIDE SEQUENCE</scope>
</reference>
<dbReference type="InterPro" id="IPR011990">
    <property type="entry name" value="TPR-like_helical_dom_sf"/>
</dbReference>
<feature type="repeat" description="TPR" evidence="5">
    <location>
        <begin position="171"/>
        <end position="204"/>
    </location>
</feature>
<dbReference type="GO" id="GO:0005739">
    <property type="term" value="C:mitochondrion"/>
    <property type="evidence" value="ECO:0007669"/>
    <property type="project" value="TreeGrafter"/>
</dbReference>
<feature type="non-terminal residue" evidence="7">
    <location>
        <position position="651"/>
    </location>
</feature>
<dbReference type="PANTHER" id="PTHR45984">
    <property type="entry name" value="RNA (RNA) POLYMERASE II ASSOCIATED PROTEIN HOMOLOG"/>
    <property type="match status" value="1"/>
</dbReference>
<evidence type="ECO:0000256" key="2">
    <source>
        <dbReference type="ARBA" id="ARBA00022490"/>
    </source>
</evidence>
<dbReference type="GO" id="GO:0031072">
    <property type="term" value="F:heat shock protein binding"/>
    <property type="evidence" value="ECO:0007669"/>
    <property type="project" value="TreeGrafter"/>
</dbReference>
<feature type="compositionally biased region" description="Basic and acidic residues" evidence="6">
    <location>
        <begin position="313"/>
        <end position="329"/>
    </location>
</feature>
<dbReference type="PANTHER" id="PTHR45984:SF1">
    <property type="entry name" value="SPAG1 AXONEMAL DYNEIN ASSEMBLY FACTOR"/>
    <property type="match status" value="1"/>
</dbReference>
<feature type="region of interest" description="Disordered" evidence="6">
    <location>
        <begin position="1"/>
        <end position="108"/>
    </location>
</feature>